<keyword evidence="1" id="KW-0472">Membrane</keyword>
<evidence type="ECO:0000256" key="1">
    <source>
        <dbReference type="SAM" id="Phobius"/>
    </source>
</evidence>
<evidence type="ECO:0000313" key="2">
    <source>
        <dbReference type="EMBL" id="PIZ93737.1"/>
    </source>
</evidence>
<dbReference type="Proteomes" id="UP000230078">
    <property type="component" value="Unassembled WGS sequence"/>
</dbReference>
<dbReference type="AlphaFoldDB" id="A0A2M7V563"/>
<accession>A0A2M7V563</accession>
<evidence type="ECO:0000313" key="3">
    <source>
        <dbReference type="Proteomes" id="UP000230078"/>
    </source>
</evidence>
<reference evidence="3" key="1">
    <citation type="submission" date="2017-09" db="EMBL/GenBank/DDBJ databases">
        <title>Depth-based differentiation of microbial function through sediment-hosted aquifers and enrichment of novel symbionts in the deep terrestrial subsurface.</title>
        <authorList>
            <person name="Probst A.J."/>
            <person name="Ladd B."/>
            <person name="Jarett J.K."/>
            <person name="Geller-Mcgrath D.E."/>
            <person name="Sieber C.M.K."/>
            <person name="Emerson J.B."/>
            <person name="Anantharaman K."/>
            <person name="Thomas B.C."/>
            <person name="Malmstrom R."/>
            <person name="Stieglmeier M."/>
            <person name="Klingl A."/>
            <person name="Woyke T."/>
            <person name="Ryan C.M."/>
            <person name="Banfield J.F."/>
        </authorList>
    </citation>
    <scope>NUCLEOTIDE SEQUENCE [LARGE SCALE GENOMIC DNA]</scope>
</reference>
<keyword evidence="1" id="KW-1133">Transmembrane helix</keyword>
<proteinExistence type="predicted"/>
<organism evidence="2 3">
    <name type="scientific">Candidatus Magasanikbacteria bacterium CG_4_10_14_0_2_um_filter_41_31</name>
    <dbReference type="NCBI Taxonomy" id="1974639"/>
    <lineage>
        <taxon>Bacteria</taxon>
        <taxon>Candidatus Magasanikiibacteriota</taxon>
    </lineage>
</organism>
<gene>
    <name evidence="2" type="ORF">COX83_01220</name>
</gene>
<sequence>MNTTWIIVIIFFVGAIFVYTRFKKTKLVSNFPFTEGETSIFEEKPSHLAHKQYSLVGAKTNRNYHILMRPLVKITNKKRIIFAQTYKKDAIVYSVFSMNDLTETEVAAWKDLGYTFATLPSGGVTATTGGKKAQYEITFAATMQGNIAAITRGAEFIMQVYTNDIAGYEKALGIKIPVS</sequence>
<feature type="transmembrane region" description="Helical" evidence="1">
    <location>
        <begin position="6"/>
        <end position="22"/>
    </location>
</feature>
<protein>
    <submittedName>
        <fullName evidence="2">Uncharacterized protein</fullName>
    </submittedName>
</protein>
<dbReference type="EMBL" id="PFPI01000015">
    <property type="protein sequence ID" value="PIZ93737.1"/>
    <property type="molecule type" value="Genomic_DNA"/>
</dbReference>
<name>A0A2M7V563_9BACT</name>
<keyword evidence="1" id="KW-0812">Transmembrane</keyword>
<comment type="caution">
    <text evidence="2">The sequence shown here is derived from an EMBL/GenBank/DDBJ whole genome shotgun (WGS) entry which is preliminary data.</text>
</comment>